<feature type="compositionally biased region" description="Polar residues" evidence="12">
    <location>
        <begin position="38"/>
        <end position="54"/>
    </location>
</feature>
<dbReference type="GO" id="GO:0005737">
    <property type="term" value="C:cytoplasm"/>
    <property type="evidence" value="ECO:0007669"/>
    <property type="project" value="UniProtKB-SubCell"/>
</dbReference>
<dbReference type="EC" id="2.7.11.1" evidence="2"/>
<feature type="compositionally biased region" description="Polar residues" evidence="12">
    <location>
        <begin position="936"/>
        <end position="947"/>
    </location>
</feature>
<feature type="region of interest" description="Disordered" evidence="12">
    <location>
        <begin position="936"/>
        <end position="964"/>
    </location>
</feature>
<feature type="region of interest" description="Disordered" evidence="12">
    <location>
        <begin position="530"/>
        <end position="596"/>
    </location>
</feature>
<keyword evidence="3" id="KW-0963">Cytoplasm</keyword>
<dbReference type="SUPFAM" id="SSF56112">
    <property type="entry name" value="Protein kinase-like (PK-like)"/>
    <property type="match status" value="1"/>
</dbReference>
<dbReference type="InterPro" id="IPR008271">
    <property type="entry name" value="Ser/Thr_kinase_AS"/>
</dbReference>
<dbReference type="CDD" id="cd14004">
    <property type="entry name" value="STKc_PASK"/>
    <property type="match status" value="1"/>
</dbReference>
<feature type="region of interest" description="Disordered" evidence="12">
    <location>
        <begin position="1"/>
        <end position="254"/>
    </location>
</feature>
<dbReference type="PROSITE" id="PS50011">
    <property type="entry name" value="PROTEIN_KINASE_DOM"/>
    <property type="match status" value="1"/>
</dbReference>
<feature type="region of interest" description="Disordered" evidence="12">
    <location>
        <begin position="1392"/>
        <end position="1431"/>
    </location>
</feature>
<keyword evidence="9" id="KW-0067">ATP-binding</keyword>
<dbReference type="PANTHER" id="PTHR42084">
    <property type="entry name" value="YALI0E26631P"/>
    <property type="match status" value="1"/>
</dbReference>
<keyword evidence="6" id="KW-0808">Transferase</keyword>
<feature type="compositionally biased region" description="Basic and acidic residues" evidence="12">
    <location>
        <begin position="212"/>
        <end position="222"/>
    </location>
</feature>
<keyword evidence="5" id="KW-0597">Phosphoprotein</keyword>
<evidence type="ECO:0000256" key="8">
    <source>
        <dbReference type="ARBA" id="ARBA00022777"/>
    </source>
</evidence>
<comment type="catalytic activity">
    <reaction evidence="11">
        <text>L-seryl-[protein] + ATP = O-phospho-L-seryl-[protein] + ADP + H(+)</text>
        <dbReference type="Rhea" id="RHEA:17989"/>
        <dbReference type="Rhea" id="RHEA-COMP:9863"/>
        <dbReference type="Rhea" id="RHEA-COMP:11604"/>
        <dbReference type="ChEBI" id="CHEBI:15378"/>
        <dbReference type="ChEBI" id="CHEBI:29999"/>
        <dbReference type="ChEBI" id="CHEBI:30616"/>
        <dbReference type="ChEBI" id="CHEBI:83421"/>
        <dbReference type="ChEBI" id="CHEBI:456216"/>
        <dbReference type="EC" id="2.7.11.1"/>
    </reaction>
</comment>
<evidence type="ECO:0000256" key="7">
    <source>
        <dbReference type="ARBA" id="ARBA00022741"/>
    </source>
</evidence>
<comment type="caution">
    <text evidence="14">The sequence shown here is derived from an EMBL/GenBank/DDBJ whole genome shotgun (WGS) entry which is preliminary data.</text>
</comment>
<evidence type="ECO:0000256" key="1">
    <source>
        <dbReference type="ARBA" id="ARBA00004496"/>
    </source>
</evidence>
<protein>
    <recommendedName>
        <fullName evidence="2">non-specific serine/threonine protein kinase</fullName>
        <ecNumber evidence="2">2.7.11.1</ecNumber>
    </recommendedName>
</protein>
<evidence type="ECO:0000256" key="6">
    <source>
        <dbReference type="ARBA" id="ARBA00022679"/>
    </source>
</evidence>
<feature type="compositionally biased region" description="Polar residues" evidence="12">
    <location>
        <begin position="1028"/>
        <end position="1044"/>
    </location>
</feature>
<feature type="compositionally biased region" description="Low complexity" evidence="12">
    <location>
        <begin position="698"/>
        <end position="710"/>
    </location>
</feature>
<sequence>MSADLFAEFAVDTPNQQQQVAPSARSSVPAASDFSFFNDLTSTPAPSTPSQQLPATRDFQGLGATHVKAADTDENDEWGDFEGGGSSFEPASPAKQDPFAFASTQASQPQPNLWNDTPSAHDPFAFDTQTLKQPPSQTWQRAPIVKAKKSADPSVLFDAEDEFDDDDFGDFEGEQKVQMKPEAPAAPSSALVDLLGNMSVSQPQPPAGSGRDTGDGNREPKGHISAKKSIKSSFGAMSKPKQPAPKSASITQEDDGWDEFDDWEASIPTKAPAKAASTFEAAKIPTIHSSATLPPVLSPTVADPQPDELPPTNVPPPGVLLSLFPSLFAEAQEKLFKPMAAQPLPMRNKLLAEPNTITYLQGYLILGNVAAHIIAGRKLRWKRDQHLSQGMRIGPASSRATSGMKLTGIDKGENLKEEREVSDVVRSWKEQVGRLRHVVSGANQIKAGTLERGPDLQETMPVKTLKQSEGGIPARQPCMLCGLKREERVTTADMATDDSFGEWWIDQTNMHRGDIRRRKACIPATEAFAPPAHASSCPSCRIRPKRDTRSSRRHSLRLIIPSRDNRPSLGTGARTPQGMSRPNDHGSLPEEAPFDSLSQSEPIAEHAPLVKTKSTPSLLNYRTGLPPPISTAKRLSIDAGQLDRMARSPIVPEHEHGLGSSGLRRIRQQPSHKQLSTTQRATSLNINTPPASRHPSESTPTAPASPTFAFGEDLSRFPSESLHSFSFATQSEDFIHNRQNVLKRSIEFMRDRLGWAATNPGIANAQAKLSGDQEVQSMMELLTRANLIGQDGTGAHGFGALGPVTGPADMSGDNPFEKGFMAEQRSESPESMLEAARPPIHRATMVDTGDDSSASDSRGARSTSSTDLTSESSSTRAAAASPPPPPSQPMRPQRAALKRTLTDVVPLTIQSQLHDALAQPYRVADQEKINDLVSPTSIPTLPPSFSNAPGPHSAGSAPHGHGSRHVPAAQAIFTTEPETPWTITSANDLACLVFGVTRAEVRKLGILEVVREDRRRWLESKLRDPESGSKNAPSPASPGTNNLKVGSGVTARLLSKAPSRVTAARKAKTDDGSGSSYYNAKKTGKLNHESKGSRGVLLCGDVIPIQKRNGSTGSASLWVKEKRGSLIWVLEEIAEDVVYITVDEVGCVSKGWGATEAVFGSDRLRRGMDLKRLIPGIPRLRGTNTGALDYDMIDEYRSYTARTSNSINIPVTVEALPGEPTFRISSFPHIAGIIVLSSSDLNITSSNSVFSSALFGQSHPEGIHVSKLIPAFDKILHVMTDEDKIELVDGIVIPEHSFRRARALLAMREGSADAAAIFLKPSGLPALHRDGSEIMVDVQMRVVKSEKTPRFDENVIEEEDGSPRPTKGPELVYALWITYSRQLHAANHGIGPVTPLLSRPPSPRQLQPGQSTFAVPHEPESHQSRGTPPSASLLTQQIQEAMEPIAAQEPQTQATPAQPATSMQEDPSHKKTINDFVVLEDMGQGAYGQVKLCRYKKVSSKKVVIKYVTKRRILVDTWTRDRRLGTVPLEIHVLDYLRRDGFKHPNIIEMADFFEDDINYYIEMIPHGLPGMDLFDYIELRVNMEEKECRKIFVQVAEAIHHLHTKAKVVHRDIKDENVVLDGEGNIKLIDFGSAAYIKSGPFDVFVGTIDYAAPEVLAGKAYRGKEQDVWALGILLYTIIYKENPFYSIDEIMDHDLRVPWVMSEESIDLVRLMLDRDVEKRITISMVLEHPWCKGSGGAGGGGSVVDEGA</sequence>
<accession>A0A364NFF9</accession>
<feature type="compositionally biased region" description="Low complexity" evidence="12">
    <location>
        <begin position="20"/>
        <end position="32"/>
    </location>
</feature>
<comment type="catalytic activity">
    <reaction evidence="10">
        <text>L-threonyl-[protein] + ATP = O-phospho-L-threonyl-[protein] + ADP + H(+)</text>
        <dbReference type="Rhea" id="RHEA:46608"/>
        <dbReference type="Rhea" id="RHEA-COMP:11060"/>
        <dbReference type="Rhea" id="RHEA-COMP:11605"/>
        <dbReference type="ChEBI" id="CHEBI:15378"/>
        <dbReference type="ChEBI" id="CHEBI:30013"/>
        <dbReference type="ChEBI" id="CHEBI:30616"/>
        <dbReference type="ChEBI" id="CHEBI:61977"/>
        <dbReference type="ChEBI" id="CHEBI:456216"/>
        <dbReference type="EC" id="2.7.11.1"/>
    </reaction>
</comment>
<evidence type="ECO:0000256" key="9">
    <source>
        <dbReference type="ARBA" id="ARBA00022840"/>
    </source>
</evidence>
<dbReference type="SMART" id="SM00220">
    <property type="entry name" value="S_TKc"/>
    <property type="match status" value="1"/>
</dbReference>
<dbReference type="InterPro" id="IPR000719">
    <property type="entry name" value="Prot_kinase_dom"/>
</dbReference>
<feature type="region of interest" description="Disordered" evidence="12">
    <location>
        <begin position="1020"/>
        <end position="1081"/>
    </location>
</feature>
<dbReference type="FunFam" id="3.30.200.20:FF:000314">
    <property type="entry name" value="Serine/threonine protein kinase"/>
    <property type="match status" value="1"/>
</dbReference>
<feature type="compositionally biased region" description="Low complexity" evidence="12">
    <location>
        <begin position="851"/>
        <end position="880"/>
    </location>
</feature>
<feature type="compositionally biased region" description="Polar residues" evidence="12">
    <location>
        <begin position="127"/>
        <end position="140"/>
    </location>
</feature>
<feature type="compositionally biased region" description="Acidic residues" evidence="12">
    <location>
        <begin position="158"/>
        <end position="172"/>
    </location>
</feature>
<dbReference type="Pfam" id="PF00069">
    <property type="entry name" value="Pkinase"/>
    <property type="match status" value="1"/>
</dbReference>
<dbReference type="InterPro" id="IPR057213">
    <property type="entry name" value="DUF7891"/>
</dbReference>
<keyword evidence="8 14" id="KW-0418">Kinase</keyword>
<evidence type="ECO:0000256" key="2">
    <source>
        <dbReference type="ARBA" id="ARBA00012513"/>
    </source>
</evidence>
<evidence type="ECO:0000256" key="11">
    <source>
        <dbReference type="ARBA" id="ARBA00048679"/>
    </source>
</evidence>
<reference evidence="15" key="1">
    <citation type="submission" date="2018-05" db="EMBL/GenBank/DDBJ databases">
        <title>Draft genome sequence of Stemphylium lycopersici strain CIDEFI 213.</title>
        <authorList>
            <person name="Medina R."/>
            <person name="Franco M.E.E."/>
            <person name="Lucentini C.G."/>
            <person name="Saparrat M.C.N."/>
            <person name="Balatti P.A."/>
        </authorList>
    </citation>
    <scope>NUCLEOTIDE SEQUENCE [LARGE SCALE GENOMIC DNA]</scope>
    <source>
        <strain evidence="15">CIDEFI 213</strain>
    </source>
</reference>
<dbReference type="InterPro" id="IPR011009">
    <property type="entry name" value="Kinase-like_dom_sf"/>
</dbReference>
<evidence type="ECO:0000313" key="15">
    <source>
        <dbReference type="Proteomes" id="UP000249619"/>
    </source>
</evidence>
<proteinExistence type="predicted"/>
<dbReference type="GO" id="GO:0005524">
    <property type="term" value="F:ATP binding"/>
    <property type="evidence" value="ECO:0007669"/>
    <property type="project" value="UniProtKB-KW"/>
</dbReference>
<evidence type="ECO:0000313" key="14">
    <source>
        <dbReference type="EMBL" id="RAR16000.1"/>
    </source>
</evidence>
<dbReference type="PANTHER" id="PTHR42084:SF1">
    <property type="entry name" value="SERINE_THREONINE-PROTEIN KINASE PPK6"/>
    <property type="match status" value="1"/>
</dbReference>
<feature type="domain" description="Protein kinase" evidence="13">
    <location>
        <begin position="1476"/>
        <end position="1735"/>
    </location>
</feature>
<dbReference type="Gene3D" id="3.30.200.20">
    <property type="entry name" value="Phosphorylase Kinase, domain 1"/>
    <property type="match status" value="1"/>
</dbReference>
<evidence type="ECO:0000256" key="4">
    <source>
        <dbReference type="ARBA" id="ARBA00022527"/>
    </source>
</evidence>
<feature type="compositionally biased region" description="Polar residues" evidence="12">
    <location>
        <begin position="102"/>
        <end position="118"/>
    </location>
</feature>
<feature type="region of interest" description="Disordered" evidence="12">
    <location>
        <begin position="1447"/>
        <end position="1469"/>
    </location>
</feature>
<dbReference type="FunFam" id="1.10.510.10:FF:000320">
    <property type="entry name" value="Serine/threonine protein kinase"/>
    <property type="match status" value="1"/>
</dbReference>
<dbReference type="Gene3D" id="1.10.510.10">
    <property type="entry name" value="Transferase(Phosphotransferase) domain 1"/>
    <property type="match status" value="1"/>
</dbReference>
<comment type="subcellular location">
    <subcellularLocation>
        <location evidence="1">Cytoplasm</location>
    </subcellularLocation>
</comment>
<dbReference type="Proteomes" id="UP000249619">
    <property type="component" value="Unassembled WGS sequence"/>
</dbReference>
<evidence type="ECO:0000256" key="12">
    <source>
        <dbReference type="SAM" id="MobiDB-lite"/>
    </source>
</evidence>
<keyword evidence="4" id="KW-0723">Serine/threonine-protein kinase</keyword>
<feature type="compositionally biased region" description="Low complexity" evidence="12">
    <location>
        <begin position="1447"/>
        <end position="1461"/>
    </location>
</feature>
<feature type="region of interest" description="Disordered" evidence="12">
    <location>
        <begin position="805"/>
        <end position="894"/>
    </location>
</feature>
<dbReference type="GO" id="GO:0004674">
    <property type="term" value="F:protein serine/threonine kinase activity"/>
    <property type="evidence" value="ECO:0007669"/>
    <property type="project" value="UniProtKB-KW"/>
</dbReference>
<evidence type="ECO:0000259" key="13">
    <source>
        <dbReference type="PROSITE" id="PS50011"/>
    </source>
</evidence>
<organism evidence="14 15">
    <name type="scientific">Stemphylium lycopersici</name>
    <name type="common">Tomato gray leaf spot disease fungus</name>
    <name type="synonym">Thyrospora lycopersici</name>
    <dbReference type="NCBI Taxonomy" id="183478"/>
    <lineage>
        <taxon>Eukaryota</taxon>
        <taxon>Fungi</taxon>
        <taxon>Dikarya</taxon>
        <taxon>Ascomycota</taxon>
        <taxon>Pezizomycotina</taxon>
        <taxon>Dothideomycetes</taxon>
        <taxon>Pleosporomycetidae</taxon>
        <taxon>Pleosporales</taxon>
        <taxon>Pleosporineae</taxon>
        <taxon>Pleosporaceae</taxon>
        <taxon>Stemphylium</taxon>
    </lineage>
</organism>
<evidence type="ECO:0000256" key="5">
    <source>
        <dbReference type="ARBA" id="ARBA00022553"/>
    </source>
</evidence>
<evidence type="ECO:0000256" key="10">
    <source>
        <dbReference type="ARBA" id="ARBA00047899"/>
    </source>
</evidence>
<dbReference type="EMBL" id="QGDH01000006">
    <property type="protein sequence ID" value="RAR16000.1"/>
    <property type="molecule type" value="Genomic_DNA"/>
</dbReference>
<dbReference type="Pfam" id="PF25421">
    <property type="entry name" value="DUF7891"/>
    <property type="match status" value="1"/>
</dbReference>
<name>A0A364NFF9_STELY</name>
<gene>
    <name evidence="14" type="ORF">DDE83_000574</name>
</gene>
<dbReference type="PROSITE" id="PS00108">
    <property type="entry name" value="PROTEIN_KINASE_ST"/>
    <property type="match status" value="1"/>
</dbReference>
<dbReference type="STRING" id="183478.A0A364NFF9"/>
<feature type="region of interest" description="Disordered" evidence="12">
    <location>
        <begin position="649"/>
        <end position="712"/>
    </location>
</feature>
<evidence type="ECO:0000256" key="3">
    <source>
        <dbReference type="ARBA" id="ARBA00022490"/>
    </source>
</evidence>
<feature type="compositionally biased region" description="Polar residues" evidence="12">
    <location>
        <begin position="668"/>
        <end position="690"/>
    </location>
</feature>
<keyword evidence="7" id="KW-0547">Nucleotide-binding</keyword>
<keyword evidence="15" id="KW-1185">Reference proteome</keyword>